<dbReference type="InterPro" id="IPR012337">
    <property type="entry name" value="RNaseH-like_sf"/>
</dbReference>
<evidence type="ECO:0000313" key="2">
    <source>
        <dbReference type="EMBL" id="OAF05478.1"/>
    </source>
</evidence>
<reference evidence="2 3" key="1">
    <citation type="submission" date="2016-03" db="EMBL/GenBank/DDBJ databases">
        <title>Draft Genome Sequence of the Strain BR 10245 (Bradyrhizobium sp.) isolated from nodules of Centrolobium paraense.</title>
        <authorList>
            <person name="Simoes-Araujo J.L.Sr."/>
            <person name="Barauna A.C."/>
            <person name="Silva K."/>
            <person name="Zilli J.E."/>
        </authorList>
    </citation>
    <scope>NUCLEOTIDE SEQUENCE [LARGE SCALE GENOMIC DNA]</scope>
    <source>
        <strain evidence="2 3">BR 10245</strain>
    </source>
</reference>
<dbReference type="Gene3D" id="3.30.420.10">
    <property type="entry name" value="Ribonuclease H-like superfamily/Ribonuclease H"/>
    <property type="match status" value="1"/>
</dbReference>
<accession>A0A176YHH6</accession>
<dbReference type="Proteomes" id="UP000076959">
    <property type="component" value="Unassembled WGS sequence"/>
</dbReference>
<gene>
    <name evidence="2" type="ORF">AYJ54_00805</name>
</gene>
<organism evidence="2 3">
    <name type="scientific">Bradyrhizobium centrolobii</name>
    <dbReference type="NCBI Taxonomy" id="1505087"/>
    <lineage>
        <taxon>Bacteria</taxon>
        <taxon>Pseudomonadati</taxon>
        <taxon>Pseudomonadota</taxon>
        <taxon>Alphaproteobacteria</taxon>
        <taxon>Hyphomicrobiales</taxon>
        <taxon>Nitrobacteraceae</taxon>
        <taxon>Bradyrhizobium</taxon>
    </lineage>
</organism>
<comment type="caution">
    <text evidence="2">The sequence shown here is derived from an EMBL/GenBank/DDBJ whole genome shotgun (WGS) entry which is preliminary data.</text>
</comment>
<name>A0A176YHH6_9BRAD</name>
<dbReference type="STRING" id="1505087.AYJ54_00805"/>
<keyword evidence="3" id="KW-1185">Reference proteome</keyword>
<evidence type="ECO:0000259" key="1">
    <source>
        <dbReference type="Pfam" id="PF13482"/>
    </source>
</evidence>
<dbReference type="InterPro" id="IPR038720">
    <property type="entry name" value="YprB_RNase_H-like_dom"/>
</dbReference>
<dbReference type="EMBL" id="LUUB01000079">
    <property type="protein sequence ID" value="OAF05478.1"/>
    <property type="molecule type" value="Genomic_DNA"/>
</dbReference>
<dbReference type="GO" id="GO:0003676">
    <property type="term" value="F:nucleic acid binding"/>
    <property type="evidence" value="ECO:0007669"/>
    <property type="project" value="InterPro"/>
</dbReference>
<dbReference type="AlphaFoldDB" id="A0A176YHH6"/>
<feature type="domain" description="YprB ribonuclease H-like" evidence="1">
    <location>
        <begin position="36"/>
        <end position="187"/>
    </location>
</feature>
<protein>
    <recommendedName>
        <fullName evidence="1">YprB ribonuclease H-like domain-containing protein</fullName>
    </recommendedName>
</protein>
<evidence type="ECO:0000313" key="3">
    <source>
        <dbReference type="Proteomes" id="UP000076959"/>
    </source>
</evidence>
<sequence length="247" mass="28684">MGVKLLFLDIETAPILMTSWSMRSPEASAVWVERDTFILMFSYKWAHEKQVRTVCLPDFPRYKRSKFDDKDLCGVLHHLMDEADIICAHNGDAFDIKKVNSRLIVNGFGKPSPFKTIDTLKIARSAFKFDSAKLDNIGRYLSEGRKIPNTGADLWRGCVEGDLKSWETMRRYGKQDTALLERVYHRLKSWAPNHPNLNLYKEYRDRVGCPTCESTNTQRRGIAVKQAYKYYRFQCRDCGSWFTGMKV</sequence>
<proteinExistence type="predicted"/>
<dbReference type="SUPFAM" id="SSF53098">
    <property type="entry name" value="Ribonuclease H-like"/>
    <property type="match status" value="1"/>
</dbReference>
<dbReference type="InterPro" id="IPR036397">
    <property type="entry name" value="RNaseH_sf"/>
</dbReference>
<dbReference type="Pfam" id="PF13482">
    <property type="entry name" value="RNase_H_2"/>
    <property type="match status" value="1"/>
</dbReference>